<proteinExistence type="inferred from homology"/>
<organism evidence="2 3">
    <name type="scientific">Panicum miliaceum</name>
    <name type="common">Proso millet</name>
    <name type="synonym">Broomcorn millet</name>
    <dbReference type="NCBI Taxonomy" id="4540"/>
    <lineage>
        <taxon>Eukaryota</taxon>
        <taxon>Viridiplantae</taxon>
        <taxon>Streptophyta</taxon>
        <taxon>Embryophyta</taxon>
        <taxon>Tracheophyta</taxon>
        <taxon>Spermatophyta</taxon>
        <taxon>Magnoliopsida</taxon>
        <taxon>Liliopsida</taxon>
        <taxon>Poales</taxon>
        <taxon>Poaceae</taxon>
        <taxon>PACMAD clade</taxon>
        <taxon>Panicoideae</taxon>
        <taxon>Panicodae</taxon>
        <taxon>Paniceae</taxon>
        <taxon>Panicinae</taxon>
        <taxon>Panicum</taxon>
        <taxon>Panicum sect. Panicum</taxon>
    </lineage>
</organism>
<dbReference type="STRING" id="4540.A0A3L6PNG6"/>
<dbReference type="Proteomes" id="UP000275267">
    <property type="component" value="Unassembled WGS sequence"/>
</dbReference>
<dbReference type="HAMAP" id="MF_00055">
    <property type="entry name" value="MEMO1"/>
    <property type="match status" value="1"/>
</dbReference>
<dbReference type="Pfam" id="PF01875">
    <property type="entry name" value="Memo"/>
    <property type="match status" value="2"/>
</dbReference>
<dbReference type="InterPro" id="IPR002737">
    <property type="entry name" value="MEMO1_fam"/>
</dbReference>
<comment type="caution">
    <text evidence="2">The sequence shown here is derived from an EMBL/GenBank/DDBJ whole genome shotgun (WGS) entry which is preliminary data.</text>
</comment>
<sequence>MECVRRAAHAGSWYTNNARKLEEELDGWLGAAGLTKSPDVRAVIAPHAGYSYSGRCAAYAFGSIDPTNISRVFLLGPSHHYYTPKCALTRATVYCTPIGDLPVDQEVIEELSATGQFGYMDLSVDEAEHSMEMHLPYLSKVFQGLLSLGIPVLYIFYHEEVAKWYYGWKYMFSYTYYDKKHGAIHKSIEALDRMGMEIIETGDPDAFKAYLREYENTICGRHPISVFLHMLKHCSTKIKIGFVRYEQSSQCKSMRDSSVSYASAAAKVDASGEEEKKD</sequence>
<dbReference type="OrthoDB" id="417112at2759"/>
<name>A0A3L6PNG6_PANMI</name>
<evidence type="ECO:0000313" key="3">
    <source>
        <dbReference type="Proteomes" id="UP000275267"/>
    </source>
</evidence>
<dbReference type="CDD" id="cd07361">
    <property type="entry name" value="MEMO_like"/>
    <property type="match status" value="1"/>
</dbReference>
<accession>A0A3L6PNG6</accession>
<dbReference type="AlphaFoldDB" id="A0A3L6PNG6"/>
<dbReference type="NCBIfam" id="TIGR04336">
    <property type="entry name" value="AmmeMemoSam_B"/>
    <property type="match status" value="1"/>
</dbReference>
<dbReference type="EMBL" id="PQIB02000016">
    <property type="protein sequence ID" value="RLM61364.1"/>
    <property type="molecule type" value="Genomic_DNA"/>
</dbReference>
<dbReference type="PANTHER" id="PTHR11060:SF0">
    <property type="entry name" value="PROTEIN MEMO1"/>
    <property type="match status" value="1"/>
</dbReference>
<evidence type="ECO:0000313" key="2">
    <source>
        <dbReference type="EMBL" id="RLM61364.1"/>
    </source>
</evidence>
<dbReference type="Gene3D" id="3.40.830.10">
    <property type="entry name" value="LigB-like"/>
    <property type="match status" value="2"/>
</dbReference>
<comment type="similarity">
    <text evidence="1">Belongs to the MEMO1 family.</text>
</comment>
<protein>
    <submittedName>
        <fullName evidence="2">Protein MEMO1-like</fullName>
    </submittedName>
</protein>
<gene>
    <name evidence="2" type="ORF">C2845_PM14G12180</name>
</gene>
<evidence type="ECO:0000256" key="1">
    <source>
        <dbReference type="ARBA" id="ARBA00006315"/>
    </source>
</evidence>
<keyword evidence="3" id="KW-1185">Reference proteome</keyword>
<dbReference type="PANTHER" id="PTHR11060">
    <property type="entry name" value="PROTEIN MEMO1"/>
    <property type="match status" value="1"/>
</dbReference>
<reference evidence="3" key="1">
    <citation type="journal article" date="2019" name="Nat. Commun.">
        <title>The genome of broomcorn millet.</title>
        <authorList>
            <person name="Zou C."/>
            <person name="Miki D."/>
            <person name="Li D."/>
            <person name="Tang Q."/>
            <person name="Xiao L."/>
            <person name="Rajput S."/>
            <person name="Deng P."/>
            <person name="Jia W."/>
            <person name="Huang R."/>
            <person name="Zhang M."/>
            <person name="Sun Y."/>
            <person name="Hu J."/>
            <person name="Fu X."/>
            <person name="Schnable P.S."/>
            <person name="Li F."/>
            <person name="Zhang H."/>
            <person name="Feng B."/>
            <person name="Zhu X."/>
            <person name="Liu R."/>
            <person name="Schnable J.C."/>
            <person name="Zhu J.-K."/>
            <person name="Zhang H."/>
        </authorList>
    </citation>
    <scope>NUCLEOTIDE SEQUENCE [LARGE SCALE GENOMIC DNA]</scope>
</reference>